<dbReference type="Gene3D" id="3.10.129.110">
    <property type="entry name" value="Polyketide synthase dehydratase"/>
    <property type="match status" value="2"/>
</dbReference>
<feature type="coiled-coil region" evidence="11">
    <location>
        <begin position="1793"/>
        <end position="1865"/>
    </location>
</feature>
<dbReference type="PANTHER" id="PTHR43775">
    <property type="entry name" value="FATTY ACID SYNTHASE"/>
    <property type="match status" value="1"/>
</dbReference>
<keyword evidence="9" id="KW-0511">Multifunctional enzyme</keyword>
<keyword evidence="8" id="KW-0677">Repeat</keyword>
<dbReference type="InterPro" id="IPR009081">
    <property type="entry name" value="PP-bd_ACP"/>
</dbReference>
<evidence type="ECO:0000256" key="4">
    <source>
        <dbReference type="ARBA" id="ARBA00022450"/>
    </source>
</evidence>
<keyword evidence="4" id="KW-0596">Phosphopantetheine</keyword>
<sequence length="3822" mass="426368">MDSFLTYILSEVKNGRLLKSEALLLLRQLNSRIANDEKSHVSHPFLHQNTSDLTEQRFSTTWTGQEFFLTDHVIQGQKVLPGVACLEMARVAVAEATRAKDGAAIILKNVVWTQPIVAGEQPLRVHIRLYPEGSGEIGYEIYRDDEANPAESVVYSQGSALLSSDMDRPVLQLKTIQEECNPSSLTYEELYETFRAMGIEYGPGHQGIKKLYVGESHALAELSLPMSVRETQDQYVLHPSIMDSALQAVIGLRIGGEDRKASLPFAVQEIQIMGTCTPKMWAWVRNSRSSQAGDRVRKLDIDVCDDQGKVCIQMKEISFRGMEGELQNHSEPQVALETAMLTPVWDVITEKPSQACSFSNEQVFVIGANTGEQSRIGEYFPNAHRLEIGIDDNVEEIAKKIEMHGTADHIIWIAPYAPLGSLMEESFIEKQNQSILSLFRTVKALLKLGYGGIDLNWSVITTQAQPVHKNDHVNPIHAGIDGFIGSMAKEYTNWKIRLLDLEADCSWPIDEMFALPWDSRGNPVAYRGREWYSQKLVAIQPVNRDRTSYKKGGVYVVIGGAGGIGEIWTDYMIRTYQAQIIWIGRRPKDEAIQTKLDQLAILGVSPHYMTADATNQKELQQAYEEIKRKYTGIDGVIHSALVLHDQSLANMEEESFRAGLAAKVDISVHIAQVFHQEPLDFVMFFSSFNSFTKAFGQSNYTSGCTFADTFAHQLSLEWPCAVKVMNWGYWGSVGIVASKAYRERMEQAGIGSIEPPEAMAALETLLAGPLDQIGFIKTTKSIGFEALESMEERITIYPDRLKPNLENISNNLPKRNQELEVLKNTENLAVKEMENVLHRLLLGQLQALGLLKSGEWTSGNQTKTVLLEKYDRWLKESFTVLETNQYLRFDGAHAVVNEAPLEEIDSIWEDWFKKKNTWLEIPNLKAQVTLVEETMRALPAILTGKVLATDIMFPDSSLELVEGIYKNNLVADYFNGVLVDTIIAHIEDRLHQDPAARIRLIEIGAGTGGTSSMIFRKLEPYREHIQEYCYTDISKAFIMHAENVYGASHPYLTYQLFNVEQPAAGQGIRVGDYDIVIAANVIHATPNIRQTIRNLKAVARKNGLILLNEISRKSLFTHLTFGLLEGWWLYQDPELRIPGCPGLSSETWRKVLENEGFKSVYFPAETAHDLGLQIIAAESDGVVRQKQLSHSNAIPGKQIAKKQTEEVASDLLRDKSTSYLKRLIGETLKLPSHKIDSTEQLEKYGIDSILVTQLTNNLRKVFANVSSTLFFEYQTIDALVEHFLITQKESLIALVGLEQKGEEEKSSRIDPKDISISSTHNHSGMKQTRRFLHMDEPSMTRPESTRSAVEEIAIVGLSGRYPGAIHMYEFWNQLKAGQNCISEIPGERWNWRHYYHAEKGNKGSIYTKWGGFLEDIDKFDPLFFNIAPAEAEKMDPQERLFLETAYACIEDAGYTTANLSESRKVGVFVGVMNGNYPTGHNYWSIANRVSYLFNFHGPSIAVDSACSSSLTAIHLALESLHSGTSECAIVGGVNLIVDPVHYKRLSAKTMLSSTDQCKAFGEHADGFVAGEGVGAVVLKPLSKAIADGDQIYGVIKGTAINHGGKTNGYTVPSPNAQGHLISQALKDAGVNPRTISYLEAHGTGTVLGDPIEINGLTRAFGQDTWDKQFCAIGSVKSNIGHCEGAAGIAGLTKVLLQLKNGHIVPSLHSEVLNPNIDFKETPFVVQQELTEWKRPLIEIDGEAIEYPRRAGISSFGAGGANAHVVIEEYISKDRKTAELSVSPENPAIIILSAKDEERLLEQVRRLIAAIQEQPLAEKDVIDTAYTLQVGREAMEERLAVIVSSLKELQEKLTSFLEGKDDIEDLYRGQVKRNKETMAIFNADEDMHHTIDAWISKQKYGKLLDLWVKGLSLDWNRLYPGSKPRRISLPTYPFARERYWVPEMAAGVADIAGGLSGPTAVTVIHPLLHQNTSDLTEQRFSTTLTGQEFFLTDHVIKGQRVLPGAACLEMARAAVAEATRGNDGAAIKLKNVVWTQPVVAGEQSLRVHIGLYPADDGEIEYEIYREDESDPDESVFYSQGRALLSPMKEKPLLHLTALQEQCNQSNLSSDELYQAFRAMGIEYGPGHQGIEKVYVGEDQALAALSLPFSVLDTQDTYVLHPSIMDSALQASIGLRKGKEELKAALPFALQEIEIFGACTQKMWAWIRSSTNSQTGERVRKLDIDLCDEQGNVCIRMKGLSSRALEGEIDSPESQAVSELLMLEPVWEEQVAGHQSSAIEYAQHLIILCELSSVTSEALGDRINGAHCISLQSYQESIAERFQSYAVRIFEEIQGLVDSKPKKEILIQIIVPNQGEGELFKGLLGLLKTAQIENPKLIGQLIEVEVHEGTEGIKKILETSSAAREQHIRYQSDKRLVSRWKELEEQPKAVDLPWKDRGVYLITGGTGGLGLVFAEEIAERVQGAVVVLAGRSSLNEAKRAQLKQIENRGVHIVYRQVDVTDKHAVAAFIRSLQEQYGRVDGIIHSAGVIQDNFILNKTKDECIEVLAPKVCGLENLDLASQDLRLDFFILFSSLTGRFGNMGQADYATANAFMDAYANYRNRLVQLNRRHGKTLSVNWPLWQAGGMSVVKEREKMMMQNTGMVAMQTETGIRALYQSIASGKDQIMVMEGQLTKMRQQLLAFSPAHVASMKLDAVSTNLQDQLQQDLIQIAAELLKVNQTNIDANVALSEYGFDPFHVTELANKLNEKYAFEVSPTLLFDHSTLRHTAVYLIETYGDMLKNIYRNENLYITVSAGESTKSEAADEELLYEKVVNYVKRMLSSIIKLPANRIEADAQLEKYGIDSVMVMQLTNQLEKVFGSLSKTLFFEYQTIQQLARYFLEAHREQLQELLGIEEKVAAATNQVQDIGAGSAMTATKRHRRHRFVSLKGSPAEKDNEVVDVAIVGVSGRYPGARNLQEFWNNLRDGRDCITEIPKERWDSSLNFDEDKTNSGKTYSKRGGFLEGVDQFDPLFFHISPREAEVMDPQERLFLECVYEAVEDAGYTRDSLGSYRGWGLERNVGVYVGVMYEEYQLYGAQEQIQGRPVTAGGTLASIANRVSYFFNFHGPSMAVETMCSSSLTAIHLACQSIQRGGCELAIAGGVNISIHPNKYLKLSQGKFISNKGRCESFGEGGDGYVPGEGVGAVLLKPLSKAIADGDQIYGVIKGTAINHGGKTNGYTVPNPNAQGNLISQALKDAGVNPRTISYLEAHGTGTVLGDPIEITGLTRAFGQDTPDKQFCAIGSVKSNIGHSEGAAGIAGLTKVLLQLKNGQIVPSLHSKVLNPHIDFKETPFVVQQELTEWKRPLIEIDGKVKEYPRRAGISSFGAGGANAHVVIEEYMAEDRNRAAHAVSPDNPAMIVLSAKNEERLKEQVQRLITAIQEQPLAEKDLIDIAYTLQVGREAMEERLAVIAGSLKELQEKLTGYLEGKDDIDLYRGQSKRNKETMDVFTADEDLVKAIDAWISKRKYGKLLDLWVKGLSMDWNRLYPGNKPRRISLPTYPFARERYWLFGNVKKISNLPVTEITSSNHKEHIIDRKMCFLKKQWELCSAASTREADSVIAILITKETMGLANLIKEHFPKGQILNVHDLEPELLESQIKRNQYDGLIDLIGCGTDIDDSLNWIPFVQQFIEQGEKEGLMALCVTKGLESFYHAAINLSGASRAGLYRMLQSEYRQLRSRHVDMDPAAQDRELAQQIALEFLMESEEPEVCYRNGQRYRSYLKEYQGENQEARQLEFPEKHVLLVTGGTRGLGYLCAQHFVAQYGVKRIVLTGREQLRRELNGMQ</sequence>
<dbReference type="CDD" id="cd02440">
    <property type="entry name" value="AdoMet_MTases"/>
    <property type="match status" value="1"/>
</dbReference>
<feature type="coiled-coil region" evidence="11">
    <location>
        <begin position="3400"/>
        <end position="3458"/>
    </location>
</feature>
<dbReference type="Pfam" id="PF00109">
    <property type="entry name" value="ketoacyl-synt"/>
    <property type="match status" value="2"/>
</dbReference>
<feature type="domain" description="PKS/mFAS DH" evidence="15">
    <location>
        <begin position="1964"/>
        <end position="2249"/>
    </location>
</feature>
<dbReference type="Gene3D" id="3.40.50.150">
    <property type="entry name" value="Vaccinia Virus protein VP39"/>
    <property type="match status" value="1"/>
</dbReference>
<feature type="active site" description="Proton acceptor; for dehydratase activity" evidence="10">
    <location>
        <position position="72"/>
    </location>
</feature>
<feature type="active site" description="Proton acceptor; for dehydratase activity" evidence="10">
    <location>
        <position position="1993"/>
    </location>
</feature>
<keyword evidence="5" id="KW-0963">Cytoplasm</keyword>
<comment type="pathway">
    <text evidence="3">Antibiotic biosynthesis; bacillaene biosynthesis.</text>
</comment>
<feature type="region of interest" description="N-terminal hotdog fold" evidence="10">
    <location>
        <begin position="43"/>
        <end position="167"/>
    </location>
</feature>
<dbReference type="InterPro" id="IPR049551">
    <property type="entry name" value="PKS_DH_C"/>
</dbReference>
<dbReference type="Gene3D" id="1.10.1240.100">
    <property type="match status" value="2"/>
</dbReference>
<dbReference type="InterPro" id="IPR036736">
    <property type="entry name" value="ACP-like_sf"/>
</dbReference>
<evidence type="ECO:0000256" key="9">
    <source>
        <dbReference type="ARBA" id="ARBA00023268"/>
    </source>
</evidence>
<evidence type="ECO:0000259" key="15">
    <source>
        <dbReference type="PROSITE" id="PS52019"/>
    </source>
</evidence>
<dbReference type="Pfam" id="PF08242">
    <property type="entry name" value="Methyltransf_12"/>
    <property type="match status" value="1"/>
</dbReference>
<dbReference type="Pfam" id="PF22336">
    <property type="entry name" value="RhiE-like_linker"/>
    <property type="match status" value="2"/>
</dbReference>
<dbReference type="PROSITE" id="PS00012">
    <property type="entry name" value="PHOSPHOPANTETHEINE"/>
    <property type="match status" value="2"/>
</dbReference>
<evidence type="ECO:0000256" key="7">
    <source>
        <dbReference type="ARBA" id="ARBA00022679"/>
    </source>
</evidence>
<dbReference type="EMBL" id="CP090978">
    <property type="protein sequence ID" value="UJF34762.1"/>
    <property type="molecule type" value="Genomic_DNA"/>
</dbReference>
<dbReference type="PROSITE" id="PS50075">
    <property type="entry name" value="CARRIER"/>
    <property type="match status" value="3"/>
</dbReference>
<evidence type="ECO:0000313" key="17">
    <source>
        <dbReference type="Proteomes" id="UP001649230"/>
    </source>
</evidence>
<dbReference type="Gene3D" id="3.40.47.10">
    <property type="match status" value="2"/>
</dbReference>
<dbReference type="InterPro" id="IPR029063">
    <property type="entry name" value="SAM-dependent_MTases_sf"/>
</dbReference>
<feature type="active site" description="Proton donor; for dehydratase activity" evidence="10">
    <location>
        <position position="2164"/>
    </location>
</feature>
<gene>
    <name evidence="16" type="ORF">L0M14_06280</name>
</gene>
<feature type="region of interest" description="C-terminal hotdog fold" evidence="10">
    <location>
        <begin position="2102"/>
        <end position="2249"/>
    </location>
</feature>
<dbReference type="InterPro" id="IPR036291">
    <property type="entry name" value="NAD(P)-bd_dom_sf"/>
</dbReference>
<dbReference type="Pfam" id="PF21089">
    <property type="entry name" value="PKS_DH_N"/>
    <property type="match status" value="2"/>
</dbReference>
<feature type="domain" description="Ketosynthase family 3 (KS3)" evidence="14">
    <location>
        <begin position="1349"/>
        <end position="1768"/>
    </location>
</feature>
<dbReference type="InterPro" id="IPR020806">
    <property type="entry name" value="PKS_PP-bd"/>
</dbReference>
<evidence type="ECO:0000259" key="13">
    <source>
        <dbReference type="PROSITE" id="PS50075"/>
    </source>
</evidence>
<feature type="domain" description="Ketosynthase family 3 (KS3)" evidence="14">
    <location>
        <begin position="2936"/>
        <end position="3375"/>
    </location>
</feature>
<evidence type="ECO:0000256" key="5">
    <source>
        <dbReference type="ARBA" id="ARBA00022490"/>
    </source>
</evidence>
<dbReference type="Proteomes" id="UP001649230">
    <property type="component" value="Chromosome"/>
</dbReference>
<evidence type="ECO:0000259" key="14">
    <source>
        <dbReference type="PROSITE" id="PS52004"/>
    </source>
</evidence>
<evidence type="ECO:0000256" key="2">
    <source>
        <dbReference type="ARBA" id="ARBA00004496"/>
    </source>
</evidence>
<dbReference type="Pfam" id="PF08659">
    <property type="entry name" value="KR"/>
    <property type="match status" value="2"/>
</dbReference>
<dbReference type="InterPro" id="IPR013217">
    <property type="entry name" value="Methyltransf_12"/>
</dbReference>
<dbReference type="SUPFAM" id="SSF51735">
    <property type="entry name" value="NAD(P)-binding Rossmann-fold domains"/>
    <property type="match status" value="5"/>
</dbReference>
<dbReference type="PROSITE" id="PS00606">
    <property type="entry name" value="KS3_1"/>
    <property type="match status" value="1"/>
</dbReference>
<dbReference type="InterPro" id="IPR020841">
    <property type="entry name" value="PKS_Beta-ketoAc_synthase_dom"/>
</dbReference>
<feature type="domain" description="Carrier" evidence="13">
    <location>
        <begin position="2801"/>
        <end position="2881"/>
    </location>
</feature>
<comment type="subcellular location">
    <subcellularLocation>
        <location evidence="2">Cytoplasm</location>
    </subcellularLocation>
</comment>
<dbReference type="InterPro" id="IPR016039">
    <property type="entry name" value="Thiolase-like"/>
</dbReference>
<keyword evidence="11" id="KW-0175">Coiled coil</keyword>
<dbReference type="InterPro" id="IPR054514">
    <property type="entry name" value="RhiE-like_linker"/>
</dbReference>
<accession>A0ABY3SL23</accession>
<evidence type="ECO:0000256" key="8">
    <source>
        <dbReference type="ARBA" id="ARBA00022737"/>
    </source>
</evidence>
<dbReference type="InterPro" id="IPR014031">
    <property type="entry name" value="Ketoacyl_synth_C"/>
</dbReference>
<keyword evidence="17" id="KW-1185">Reference proteome</keyword>
<evidence type="ECO:0000256" key="1">
    <source>
        <dbReference type="ARBA" id="ARBA00003299"/>
    </source>
</evidence>
<feature type="domain" description="PKS/mFAS DH" evidence="15">
    <location>
        <begin position="43"/>
        <end position="328"/>
    </location>
</feature>
<dbReference type="InterPro" id="IPR006162">
    <property type="entry name" value="Ppantetheine_attach_site"/>
</dbReference>
<protein>
    <submittedName>
        <fullName evidence="16">SDR family NAD(P)-dependent oxidoreductase</fullName>
    </submittedName>
</protein>
<dbReference type="InterPro" id="IPR014030">
    <property type="entry name" value="Ketoacyl_synth_N"/>
</dbReference>
<dbReference type="InterPro" id="IPR013968">
    <property type="entry name" value="PKS_KR"/>
</dbReference>
<dbReference type="SMART" id="SM00826">
    <property type="entry name" value="PKS_DH"/>
    <property type="match status" value="2"/>
</dbReference>
<dbReference type="InterPro" id="IPR020807">
    <property type="entry name" value="PKS_DH"/>
</dbReference>
<dbReference type="InterPro" id="IPR042104">
    <property type="entry name" value="PKS_dehydratase_sf"/>
</dbReference>
<dbReference type="CDD" id="cd00833">
    <property type="entry name" value="PKS"/>
    <property type="match status" value="2"/>
</dbReference>
<feature type="domain" description="Carrier" evidence="13">
    <location>
        <begin position="2696"/>
        <end position="2773"/>
    </location>
</feature>
<feature type="active site" description="Proton donor; for dehydratase activity" evidence="10">
    <location>
        <position position="243"/>
    </location>
</feature>
<dbReference type="InterPro" id="IPR057326">
    <property type="entry name" value="KR_dom"/>
</dbReference>
<feature type="region of interest" description="C-terminal hotdog fold" evidence="10">
    <location>
        <begin position="181"/>
        <end position="328"/>
    </location>
</feature>
<dbReference type="PROSITE" id="PS52019">
    <property type="entry name" value="PKS_MFAS_DH"/>
    <property type="match status" value="2"/>
</dbReference>
<feature type="compositionally biased region" description="Polar residues" evidence="12">
    <location>
        <begin position="1315"/>
        <end position="1326"/>
    </location>
</feature>
<dbReference type="RefSeq" id="WP_235121335.1">
    <property type="nucleotide sequence ID" value="NZ_CP090978.1"/>
</dbReference>
<dbReference type="SUPFAM" id="SSF53901">
    <property type="entry name" value="Thiolase-like"/>
    <property type="match status" value="2"/>
</dbReference>
<dbReference type="InterPro" id="IPR049900">
    <property type="entry name" value="PKS_mFAS_DH"/>
</dbReference>
<feature type="region of interest" description="Disordered" evidence="12">
    <location>
        <begin position="1304"/>
        <end position="1326"/>
    </location>
</feature>
<feature type="compositionally biased region" description="Basic and acidic residues" evidence="12">
    <location>
        <begin position="1304"/>
        <end position="1313"/>
    </location>
</feature>
<feature type="domain" description="Carrier" evidence="13">
    <location>
        <begin position="1214"/>
        <end position="1287"/>
    </location>
</feature>
<dbReference type="Pfam" id="PF02801">
    <property type="entry name" value="Ketoacyl-synt_C"/>
    <property type="match status" value="2"/>
</dbReference>
<comment type="function">
    <text evidence="1">Involved in some intermediate steps for the synthesis of the antibiotic polyketide bacillaene which is involved in secondary metabolism.</text>
</comment>
<dbReference type="InterPro" id="IPR049552">
    <property type="entry name" value="PKS_DH_N"/>
</dbReference>
<dbReference type="InterPro" id="IPR018201">
    <property type="entry name" value="Ketoacyl_synth_AS"/>
</dbReference>
<name>A0ABY3SL23_9BACL</name>
<evidence type="ECO:0000256" key="11">
    <source>
        <dbReference type="SAM" id="Coils"/>
    </source>
</evidence>
<keyword evidence="6" id="KW-0597">Phosphoprotein</keyword>
<evidence type="ECO:0000256" key="10">
    <source>
        <dbReference type="PROSITE-ProRule" id="PRU01363"/>
    </source>
</evidence>
<dbReference type="PANTHER" id="PTHR43775:SF37">
    <property type="entry name" value="SI:DKEY-61P9.11"/>
    <property type="match status" value="1"/>
</dbReference>
<dbReference type="Gene3D" id="1.10.1200.10">
    <property type="entry name" value="ACP-like"/>
    <property type="match status" value="3"/>
</dbReference>
<dbReference type="Pfam" id="PF00550">
    <property type="entry name" value="PP-binding"/>
    <property type="match status" value="3"/>
</dbReference>
<dbReference type="SUPFAM" id="SSF53335">
    <property type="entry name" value="S-adenosyl-L-methionine-dependent methyltransferases"/>
    <property type="match status" value="1"/>
</dbReference>
<dbReference type="SUPFAM" id="SSF47336">
    <property type="entry name" value="ACP-like"/>
    <property type="match status" value="3"/>
</dbReference>
<keyword evidence="7" id="KW-0808">Transferase</keyword>
<dbReference type="SMART" id="SM00822">
    <property type="entry name" value="PKS_KR"/>
    <property type="match status" value="2"/>
</dbReference>
<reference evidence="16 17" key="1">
    <citation type="journal article" date="2024" name="Int. J. Syst. Evol. Microbiol.">
        <title>Paenibacillus hexagrammi sp. nov., a novel bacterium isolated from the gut content of Hexagrammos agrammus.</title>
        <authorList>
            <person name="Jung H.K."/>
            <person name="Kim D.G."/>
            <person name="Zin H."/>
            <person name="Park J."/>
            <person name="Jung H."/>
            <person name="Kim Y.O."/>
            <person name="Kong H.J."/>
            <person name="Kim J.W."/>
            <person name="Kim Y.S."/>
        </authorList>
    </citation>
    <scope>NUCLEOTIDE SEQUENCE [LARGE SCALE GENOMIC DNA]</scope>
    <source>
        <strain evidence="16 17">YPD9-1</strain>
    </source>
</reference>
<dbReference type="PROSITE" id="PS52004">
    <property type="entry name" value="KS3_2"/>
    <property type="match status" value="2"/>
</dbReference>
<dbReference type="SMART" id="SM00823">
    <property type="entry name" value="PKS_PP"/>
    <property type="match status" value="3"/>
</dbReference>
<dbReference type="Pfam" id="PF14765">
    <property type="entry name" value="PS-DH"/>
    <property type="match status" value="2"/>
</dbReference>
<evidence type="ECO:0000256" key="6">
    <source>
        <dbReference type="ARBA" id="ARBA00022553"/>
    </source>
</evidence>
<dbReference type="CDD" id="cd08953">
    <property type="entry name" value="KR_2_SDR_x"/>
    <property type="match status" value="2"/>
</dbReference>
<dbReference type="Gene3D" id="3.40.50.720">
    <property type="entry name" value="NAD(P)-binding Rossmann-like Domain"/>
    <property type="match status" value="3"/>
</dbReference>
<evidence type="ECO:0000313" key="16">
    <source>
        <dbReference type="EMBL" id="UJF34762.1"/>
    </source>
</evidence>
<evidence type="ECO:0000256" key="3">
    <source>
        <dbReference type="ARBA" id="ARBA00004789"/>
    </source>
</evidence>
<feature type="region of interest" description="N-terminal hotdog fold" evidence="10">
    <location>
        <begin position="1964"/>
        <end position="2088"/>
    </location>
</feature>
<evidence type="ECO:0000256" key="12">
    <source>
        <dbReference type="SAM" id="MobiDB-lite"/>
    </source>
</evidence>
<organism evidence="16 17">
    <name type="scientific">Paenibacillus hexagrammi</name>
    <dbReference type="NCBI Taxonomy" id="2908839"/>
    <lineage>
        <taxon>Bacteria</taxon>
        <taxon>Bacillati</taxon>
        <taxon>Bacillota</taxon>
        <taxon>Bacilli</taxon>
        <taxon>Bacillales</taxon>
        <taxon>Paenibacillaceae</taxon>
        <taxon>Paenibacillus</taxon>
    </lineage>
</organism>
<dbReference type="SMART" id="SM00825">
    <property type="entry name" value="PKS_KS"/>
    <property type="match status" value="2"/>
</dbReference>
<dbReference type="InterPro" id="IPR050091">
    <property type="entry name" value="PKS_NRPS_Biosynth_Enz"/>
</dbReference>
<proteinExistence type="predicted"/>